<dbReference type="Proteomes" id="UP001221757">
    <property type="component" value="Unassembled WGS sequence"/>
</dbReference>
<dbReference type="AlphaFoldDB" id="A0AAD7FXQ7"/>
<comment type="caution">
    <text evidence="1">The sequence shown here is derived from an EMBL/GenBank/DDBJ whole genome shotgun (WGS) entry which is preliminary data.</text>
</comment>
<sequence>MDRRPSSLPHPGWLLVLSASVILGPSRVWRRAHAAPAPLLPAGPAPCLPATVPLIPLPALPVLLIPPSPGTY</sequence>
<keyword evidence="2" id="KW-1185">Reference proteome</keyword>
<evidence type="ECO:0000313" key="1">
    <source>
        <dbReference type="EMBL" id="KAJ7648895.1"/>
    </source>
</evidence>
<reference evidence="1" key="1">
    <citation type="submission" date="2023-03" db="EMBL/GenBank/DDBJ databases">
        <title>Massive genome expansion in bonnet fungi (Mycena s.s.) driven by repeated elements and novel gene families across ecological guilds.</title>
        <authorList>
            <consortium name="Lawrence Berkeley National Laboratory"/>
            <person name="Harder C.B."/>
            <person name="Miyauchi S."/>
            <person name="Viragh M."/>
            <person name="Kuo A."/>
            <person name="Thoen E."/>
            <person name="Andreopoulos B."/>
            <person name="Lu D."/>
            <person name="Skrede I."/>
            <person name="Drula E."/>
            <person name="Henrissat B."/>
            <person name="Morin E."/>
            <person name="Kohler A."/>
            <person name="Barry K."/>
            <person name="LaButti K."/>
            <person name="Morin E."/>
            <person name="Salamov A."/>
            <person name="Lipzen A."/>
            <person name="Mereny Z."/>
            <person name="Hegedus B."/>
            <person name="Baldrian P."/>
            <person name="Stursova M."/>
            <person name="Weitz H."/>
            <person name="Taylor A."/>
            <person name="Grigoriev I.V."/>
            <person name="Nagy L.G."/>
            <person name="Martin F."/>
            <person name="Kauserud H."/>
        </authorList>
    </citation>
    <scope>NUCLEOTIDE SEQUENCE</scope>
    <source>
        <strain evidence="1">CBHHK067</strain>
    </source>
</reference>
<proteinExistence type="predicted"/>
<protein>
    <submittedName>
        <fullName evidence="1">Uncharacterized protein</fullName>
    </submittedName>
</protein>
<accession>A0AAD7FXQ7</accession>
<organism evidence="1 2">
    <name type="scientific">Mycena rosella</name>
    <name type="common">Pink bonnet</name>
    <name type="synonym">Agaricus rosellus</name>
    <dbReference type="NCBI Taxonomy" id="1033263"/>
    <lineage>
        <taxon>Eukaryota</taxon>
        <taxon>Fungi</taxon>
        <taxon>Dikarya</taxon>
        <taxon>Basidiomycota</taxon>
        <taxon>Agaricomycotina</taxon>
        <taxon>Agaricomycetes</taxon>
        <taxon>Agaricomycetidae</taxon>
        <taxon>Agaricales</taxon>
        <taxon>Marasmiineae</taxon>
        <taxon>Mycenaceae</taxon>
        <taxon>Mycena</taxon>
    </lineage>
</organism>
<name>A0AAD7FXQ7_MYCRO</name>
<evidence type="ECO:0000313" key="2">
    <source>
        <dbReference type="Proteomes" id="UP001221757"/>
    </source>
</evidence>
<gene>
    <name evidence="1" type="ORF">B0H17DRAFT_1338787</name>
</gene>
<dbReference type="EMBL" id="JARKIE010000372">
    <property type="protein sequence ID" value="KAJ7648895.1"/>
    <property type="molecule type" value="Genomic_DNA"/>
</dbReference>